<dbReference type="Gene3D" id="3.30.530.80">
    <property type="match status" value="1"/>
</dbReference>
<dbReference type="CDD" id="cd12190">
    <property type="entry name" value="Bacova_04320_like"/>
    <property type="match status" value="1"/>
</dbReference>
<evidence type="ECO:0000313" key="2">
    <source>
        <dbReference type="EMBL" id="BAG83470.1"/>
    </source>
</evidence>
<accession>B6YQJ8</accession>
<dbReference type="KEGG" id="aps:CFPG_207"/>
<keyword evidence="3" id="KW-1185">Reference proteome</keyword>
<dbReference type="OrthoDB" id="1430410at2"/>
<evidence type="ECO:0000259" key="1">
    <source>
        <dbReference type="Pfam" id="PF14730"/>
    </source>
</evidence>
<dbReference type="Proteomes" id="UP000000723">
    <property type="component" value="Chromosome"/>
</dbReference>
<name>B6YQJ8_AZOPC</name>
<evidence type="ECO:0000313" key="3">
    <source>
        <dbReference type="Proteomes" id="UP000000723"/>
    </source>
</evidence>
<dbReference type="eggNOG" id="ENOG502ZV6V">
    <property type="taxonomic scope" value="Bacteria"/>
</dbReference>
<dbReference type="HOGENOM" id="CLU_1493297_0_0_10"/>
<dbReference type="InterPro" id="IPR027823">
    <property type="entry name" value="DUF4468"/>
</dbReference>
<protein>
    <recommendedName>
        <fullName evidence="1">DUF4468 domain-containing protein</fullName>
    </recommendedName>
</protein>
<dbReference type="EMBL" id="AP010656">
    <property type="protein sequence ID" value="BAG83470.1"/>
    <property type="molecule type" value="Genomic_DNA"/>
</dbReference>
<gene>
    <name evidence="2" type="ordered locus">CFPG_207</name>
</gene>
<reference evidence="3" key="1">
    <citation type="journal article" date="2008" name="Science">
        <title>Genome of an endosymbiont coupling N2 fixation to cellulolysis within RT protist cells in termite gut.</title>
        <authorList>
            <person name="Hongoh Y."/>
            <person name="Sharma V.K."/>
            <person name="Prakash T."/>
            <person name="Noda S."/>
            <person name="Toh H."/>
            <person name="Taylor T.D."/>
            <person name="Kudo T."/>
            <person name="Sakaki Y."/>
            <person name="Toyoda A."/>
            <person name="Hattori M."/>
            <person name="Ohkuma M."/>
        </authorList>
    </citation>
    <scope>NUCLEOTIDE SEQUENCE [LARGE SCALE GENOMIC DNA]</scope>
</reference>
<proteinExistence type="predicted"/>
<dbReference type="RefSeq" id="WP_012573231.1">
    <property type="nucleotide sequence ID" value="NC_011565.1"/>
</dbReference>
<sequence length="180" mass="20800">MKKLSMILLFGMVALCSCTEIEDELIPVGNLTIEKTIEVPNTPANKLYTIVNDWAVGFFANSNNAVEFRDKEEGIIIGKYRCNFDFATKSSPMWQQILVRVPNKVTMPVEIITKFTVISNDNEIKVKVVPNTDLSNYPFLLKMNEQQLLYVYKSRQKLILEYMDNMDNFIQSLKNFLLKK</sequence>
<dbReference type="AlphaFoldDB" id="B6YQJ8"/>
<feature type="domain" description="DUF4468" evidence="1">
    <location>
        <begin position="35"/>
        <end position="90"/>
    </location>
</feature>
<organism evidence="2 3">
    <name type="scientific">Azobacteroides pseudotrichonymphae genomovar. CFP2</name>
    <dbReference type="NCBI Taxonomy" id="511995"/>
    <lineage>
        <taxon>Bacteria</taxon>
        <taxon>Pseudomonadati</taxon>
        <taxon>Bacteroidota</taxon>
        <taxon>Bacteroidia</taxon>
        <taxon>Bacteroidales</taxon>
        <taxon>Candidatus Azobacteroides</taxon>
    </lineage>
</organism>
<dbReference type="Pfam" id="PF14730">
    <property type="entry name" value="DUF4468"/>
    <property type="match status" value="1"/>
</dbReference>
<dbReference type="PROSITE" id="PS51257">
    <property type="entry name" value="PROKAR_LIPOPROTEIN"/>
    <property type="match status" value="1"/>
</dbReference>